<name>A0A2C9VHC9_MANES</name>
<sequence length="39" mass="4395">MCCYVQAMNGKLFWCYPTGTCVKCAKFNISGNQVLMFPP</sequence>
<protein>
    <submittedName>
        <fullName evidence="1">Uncharacterized protein</fullName>
    </submittedName>
</protein>
<proteinExistence type="predicted"/>
<organism evidence="1">
    <name type="scientific">Manihot esculenta</name>
    <name type="common">Cassava</name>
    <name type="synonym">Jatropha manihot</name>
    <dbReference type="NCBI Taxonomy" id="3983"/>
    <lineage>
        <taxon>Eukaryota</taxon>
        <taxon>Viridiplantae</taxon>
        <taxon>Streptophyta</taxon>
        <taxon>Embryophyta</taxon>
        <taxon>Tracheophyta</taxon>
        <taxon>Spermatophyta</taxon>
        <taxon>Magnoliopsida</taxon>
        <taxon>eudicotyledons</taxon>
        <taxon>Gunneridae</taxon>
        <taxon>Pentapetalae</taxon>
        <taxon>rosids</taxon>
        <taxon>fabids</taxon>
        <taxon>Malpighiales</taxon>
        <taxon>Euphorbiaceae</taxon>
        <taxon>Crotonoideae</taxon>
        <taxon>Manihoteae</taxon>
        <taxon>Manihot</taxon>
    </lineage>
</organism>
<evidence type="ECO:0000313" key="1">
    <source>
        <dbReference type="EMBL" id="OAY44820.1"/>
    </source>
</evidence>
<accession>A0A2C9VHC9</accession>
<dbReference type="EMBL" id="CM004393">
    <property type="protein sequence ID" value="OAY44820.1"/>
    <property type="molecule type" value="Genomic_DNA"/>
</dbReference>
<dbReference type="AlphaFoldDB" id="A0A2C9VHC9"/>
<gene>
    <name evidence="1" type="ORF">MANES_07G008200</name>
</gene>
<reference evidence="1" key="1">
    <citation type="submission" date="2016-02" db="EMBL/GenBank/DDBJ databases">
        <title>WGS assembly of Manihot esculenta.</title>
        <authorList>
            <person name="Bredeson J.V."/>
            <person name="Prochnik S.E."/>
            <person name="Lyons J.B."/>
            <person name="Schmutz J."/>
            <person name="Grimwood J."/>
            <person name="Vrebalov J."/>
            <person name="Bart R.S."/>
            <person name="Amuge T."/>
            <person name="Ferguson M.E."/>
            <person name="Green R."/>
            <person name="Putnam N."/>
            <person name="Stites J."/>
            <person name="Rounsley S."/>
            <person name="Rokhsar D.S."/>
        </authorList>
    </citation>
    <scope>NUCLEOTIDE SEQUENCE [LARGE SCALE GENOMIC DNA]</scope>
    <source>
        <tissue evidence="1">Leaf</tissue>
    </source>
</reference>